<comment type="caution">
    <text evidence="1">The sequence shown here is derived from an EMBL/GenBank/DDBJ whole genome shotgun (WGS) entry which is preliminary data.</text>
</comment>
<sequence>MIPHNKFSFAKIWLLAAQFEIRQKYLEAAWLILGHAIGMAPKHKMFNKYMEIELRLGNIDCCRALKSAVDSEDGTPAGYEEYYDYIFPDEAAAGSPTLKILEAAYEWKN</sequence>
<name>A0ACC2L5N1_PERAE</name>
<accession>A0ACC2L5N1</accession>
<keyword evidence="2" id="KW-1185">Reference proteome</keyword>
<dbReference type="Proteomes" id="UP001234297">
    <property type="component" value="Chromosome 7"/>
</dbReference>
<evidence type="ECO:0000313" key="1">
    <source>
        <dbReference type="EMBL" id="KAJ8628811.1"/>
    </source>
</evidence>
<evidence type="ECO:0000313" key="2">
    <source>
        <dbReference type="Proteomes" id="UP001234297"/>
    </source>
</evidence>
<proteinExistence type="predicted"/>
<organism evidence="1 2">
    <name type="scientific">Persea americana</name>
    <name type="common">Avocado</name>
    <dbReference type="NCBI Taxonomy" id="3435"/>
    <lineage>
        <taxon>Eukaryota</taxon>
        <taxon>Viridiplantae</taxon>
        <taxon>Streptophyta</taxon>
        <taxon>Embryophyta</taxon>
        <taxon>Tracheophyta</taxon>
        <taxon>Spermatophyta</taxon>
        <taxon>Magnoliopsida</taxon>
        <taxon>Magnoliidae</taxon>
        <taxon>Laurales</taxon>
        <taxon>Lauraceae</taxon>
        <taxon>Persea</taxon>
    </lineage>
</organism>
<reference evidence="1 2" key="1">
    <citation type="journal article" date="2022" name="Hortic Res">
        <title>A haplotype resolved chromosomal level avocado genome allows analysis of novel avocado genes.</title>
        <authorList>
            <person name="Nath O."/>
            <person name="Fletcher S.J."/>
            <person name="Hayward A."/>
            <person name="Shaw L.M."/>
            <person name="Masouleh A.K."/>
            <person name="Furtado A."/>
            <person name="Henry R.J."/>
            <person name="Mitter N."/>
        </authorList>
    </citation>
    <scope>NUCLEOTIDE SEQUENCE [LARGE SCALE GENOMIC DNA]</scope>
    <source>
        <strain evidence="2">cv. Hass</strain>
    </source>
</reference>
<dbReference type="EMBL" id="CM056815">
    <property type="protein sequence ID" value="KAJ8628811.1"/>
    <property type="molecule type" value="Genomic_DNA"/>
</dbReference>
<protein>
    <submittedName>
        <fullName evidence="1">Uncharacterized protein</fullName>
    </submittedName>
</protein>
<gene>
    <name evidence="1" type="ORF">MRB53_022134</name>
</gene>